<evidence type="ECO:0000256" key="12">
    <source>
        <dbReference type="SAM" id="Phobius"/>
    </source>
</evidence>
<reference evidence="14" key="1">
    <citation type="submission" date="2023-07" db="EMBL/GenBank/DDBJ databases">
        <title>Ureibacillus sp. isolated from freshwater well.</title>
        <authorList>
            <person name="Kirdat K."/>
            <person name="Bhatt A."/>
            <person name="Teware R."/>
            <person name="Bhavsar Y."/>
            <person name="Yadav A."/>
        </authorList>
    </citation>
    <scope>NUCLEOTIDE SEQUENCE</scope>
    <source>
        <strain evidence="14">BA0131</strain>
    </source>
</reference>
<feature type="transmembrane region" description="Helical" evidence="12">
    <location>
        <begin position="102"/>
        <end position="119"/>
    </location>
</feature>
<dbReference type="Pfam" id="PF00892">
    <property type="entry name" value="EamA"/>
    <property type="match status" value="1"/>
</dbReference>
<evidence type="ECO:0000313" key="15">
    <source>
        <dbReference type="Proteomes" id="UP001172743"/>
    </source>
</evidence>
<keyword evidence="6" id="KW-0441">Lipid A biosynthesis</keyword>
<evidence type="ECO:0000256" key="6">
    <source>
        <dbReference type="ARBA" id="ARBA00022556"/>
    </source>
</evidence>
<evidence type="ECO:0000256" key="5">
    <source>
        <dbReference type="ARBA" id="ARBA00022519"/>
    </source>
</evidence>
<comment type="subcellular location">
    <subcellularLocation>
        <location evidence="1">Cell membrane</location>
        <topology evidence="1">Multi-pass membrane protein</topology>
    </subcellularLocation>
</comment>
<gene>
    <name evidence="14" type="ORF">QYB95_03135</name>
</gene>
<keyword evidence="4" id="KW-0444">Lipid biosynthesis</keyword>
<accession>A0ABT8GM78</accession>
<keyword evidence="8" id="KW-0448">Lipopolysaccharide biosynthesis</keyword>
<evidence type="ECO:0000256" key="11">
    <source>
        <dbReference type="ARBA" id="ARBA00023136"/>
    </source>
</evidence>
<dbReference type="InterPro" id="IPR000620">
    <property type="entry name" value="EamA_dom"/>
</dbReference>
<evidence type="ECO:0000256" key="7">
    <source>
        <dbReference type="ARBA" id="ARBA00022692"/>
    </source>
</evidence>
<evidence type="ECO:0000259" key="13">
    <source>
        <dbReference type="Pfam" id="PF00892"/>
    </source>
</evidence>
<evidence type="ECO:0000256" key="1">
    <source>
        <dbReference type="ARBA" id="ARBA00004651"/>
    </source>
</evidence>
<dbReference type="InterPro" id="IPR000390">
    <property type="entry name" value="Small_drug/metabolite_transptr"/>
</dbReference>
<keyword evidence="9 12" id="KW-1133">Transmembrane helix</keyword>
<dbReference type="Proteomes" id="UP001172743">
    <property type="component" value="Unassembled WGS sequence"/>
</dbReference>
<keyword evidence="7 12" id="KW-0812">Transmembrane</keyword>
<evidence type="ECO:0000256" key="4">
    <source>
        <dbReference type="ARBA" id="ARBA00022516"/>
    </source>
</evidence>
<organism evidence="14 15">
    <name type="scientific">Ureibacillus aquaedulcis</name>
    <dbReference type="NCBI Taxonomy" id="3058421"/>
    <lineage>
        <taxon>Bacteria</taxon>
        <taxon>Bacillati</taxon>
        <taxon>Bacillota</taxon>
        <taxon>Bacilli</taxon>
        <taxon>Bacillales</taxon>
        <taxon>Caryophanaceae</taxon>
        <taxon>Ureibacillus</taxon>
    </lineage>
</organism>
<evidence type="ECO:0000256" key="8">
    <source>
        <dbReference type="ARBA" id="ARBA00022985"/>
    </source>
</evidence>
<evidence type="ECO:0000256" key="3">
    <source>
        <dbReference type="ARBA" id="ARBA00022475"/>
    </source>
</evidence>
<dbReference type="PANTHER" id="PTHR30561">
    <property type="entry name" value="SMR FAMILY PROTON-DEPENDENT DRUG EFFLUX TRANSPORTER SUGE"/>
    <property type="match status" value="1"/>
</dbReference>
<dbReference type="InterPro" id="IPR037185">
    <property type="entry name" value="EmrE-like"/>
</dbReference>
<keyword evidence="15" id="KW-1185">Reference proteome</keyword>
<dbReference type="RefSeq" id="WP_301136634.1">
    <property type="nucleotide sequence ID" value="NZ_JAUHTQ010000002.1"/>
</dbReference>
<dbReference type="PANTHER" id="PTHR30561:SF9">
    <property type="entry name" value="4-AMINO-4-DEOXY-L-ARABINOSE-PHOSPHOUNDECAPRENOL FLIPPASE SUBUNIT ARNF-RELATED"/>
    <property type="match status" value="1"/>
</dbReference>
<feature type="transmembrane region" description="Helical" evidence="12">
    <location>
        <begin position="45"/>
        <end position="65"/>
    </location>
</feature>
<dbReference type="SUPFAM" id="SSF103481">
    <property type="entry name" value="Multidrug resistance efflux transporter EmrE"/>
    <property type="match status" value="1"/>
</dbReference>
<keyword evidence="11 12" id="KW-0472">Membrane</keyword>
<sequence length="120" mass="13339">MNNLITILLSVLLGSLGQVILKIGANKLGTLSLAWNSLFYDIFRIVKIPEIIIGLVLFGSSFLLWIKVLTKSDLSYAYPMVSLGYINVIVISYFLFNEQFTLMKVIGVSLIILGVIVLNK</sequence>
<keyword evidence="5" id="KW-0997">Cell inner membrane</keyword>
<comment type="similarity">
    <text evidence="2">Belongs to the EamA transporter family.</text>
</comment>
<comment type="caution">
    <text evidence="14">The sequence shown here is derived from an EMBL/GenBank/DDBJ whole genome shotgun (WGS) entry which is preliminary data.</text>
</comment>
<feature type="domain" description="EamA" evidence="13">
    <location>
        <begin position="48"/>
        <end position="119"/>
    </location>
</feature>
<proteinExistence type="inferred from homology"/>
<evidence type="ECO:0000313" key="14">
    <source>
        <dbReference type="EMBL" id="MDN4492523.1"/>
    </source>
</evidence>
<dbReference type="Gene3D" id="1.10.3730.20">
    <property type="match status" value="1"/>
</dbReference>
<keyword evidence="3" id="KW-1003">Cell membrane</keyword>
<protein>
    <submittedName>
        <fullName evidence="14">SMR family transporter</fullName>
    </submittedName>
</protein>
<evidence type="ECO:0000256" key="10">
    <source>
        <dbReference type="ARBA" id="ARBA00023098"/>
    </source>
</evidence>
<feature type="transmembrane region" description="Helical" evidence="12">
    <location>
        <begin position="77"/>
        <end position="96"/>
    </location>
</feature>
<evidence type="ECO:0000256" key="2">
    <source>
        <dbReference type="ARBA" id="ARBA00007362"/>
    </source>
</evidence>
<dbReference type="EMBL" id="JAUHTQ010000002">
    <property type="protein sequence ID" value="MDN4492523.1"/>
    <property type="molecule type" value="Genomic_DNA"/>
</dbReference>
<name>A0ABT8GM78_9BACL</name>
<evidence type="ECO:0000256" key="9">
    <source>
        <dbReference type="ARBA" id="ARBA00022989"/>
    </source>
</evidence>
<keyword evidence="10" id="KW-0443">Lipid metabolism</keyword>